<keyword evidence="7" id="KW-0809">Transit peptide</keyword>
<dbReference type="SUPFAM" id="SSF48576">
    <property type="entry name" value="Terpenoid synthases"/>
    <property type="match status" value="1"/>
</dbReference>
<evidence type="ECO:0000313" key="11">
    <source>
        <dbReference type="EMBL" id="ABI20515.1"/>
    </source>
</evidence>
<dbReference type="Pfam" id="PF01397">
    <property type="entry name" value="Terpene_synth"/>
    <property type="match status" value="1"/>
</dbReference>
<dbReference type="PANTHER" id="PTHR31225:SF9">
    <property type="entry name" value="TERPENE SYNTHASE 10"/>
    <property type="match status" value="1"/>
</dbReference>
<dbReference type="SFLD" id="SFLDG01019">
    <property type="entry name" value="Terpene_Cyclase_Like_1_C_Termi"/>
    <property type="match status" value="1"/>
</dbReference>
<evidence type="ECO:0000256" key="1">
    <source>
        <dbReference type="ARBA" id="ARBA00001946"/>
    </source>
</evidence>
<protein>
    <submittedName>
        <fullName evidence="11">Cinenol synthase</fullName>
    </submittedName>
</protein>
<dbReference type="InterPro" id="IPR005630">
    <property type="entry name" value="Terpene_synthase_metal-bd"/>
</dbReference>
<dbReference type="GO" id="GO:0010333">
    <property type="term" value="F:terpene synthase activity"/>
    <property type="evidence" value="ECO:0007669"/>
    <property type="project" value="InterPro"/>
</dbReference>
<evidence type="ECO:0000256" key="3">
    <source>
        <dbReference type="ARBA" id="ARBA00022528"/>
    </source>
</evidence>
<dbReference type="GO" id="GO:0000287">
    <property type="term" value="F:magnesium ion binding"/>
    <property type="evidence" value="ECO:0007669"/>
    <property type="project" value="InterPro"/>
</dbReference>
<evidence type="ECO:0000256" key="8">
    <source>
        <dbReference type="ARBA" id="ARBA00023239"/>
    </source>
</evidence>
<dbReference type="InterPro" id="IPR001906">
    <property type="entry name" value="Terpene_synth_N"/>
</dbReference>
<organism evidence="11">
    <name type="scientific">Rosmarinus officinalis</name>
    <name type="common">Rosemary</name>
    <name type="synonym">Salvia rosmarinus</name>
    <dbReference type="NCBI Taxonomy" id="39367"/>
    <lineage>
        <taxon>Eukaryota</taxon>
        <taxon>Viridiplantae</taxon>
        <taxon>Streptophyta</taxon>
        <taxon>Embryophyta</taxon>
        <taxon>Tracheophyta</taxon>
        <taxon>Spermatophyta</taxon>
        <taxon>Magnoliopsida</taxon>
        <taxon>eudicotyledons</taxon>
        <taxon>Gunneridae</taxon>
        <taxon>Pentapetalae</taxon>
        <taxon>asterids</taxon>
        <taxon>lamiids</taxon>
        <taxon>Lamiales</taxon>
        <taxon>Lamiaceae</taxon>
        <taxon>Nepetoideae</taxon>
        <taxon>Mentheae</taxon>
        <taxon>Salviinae</taxon>
        <taxon>Salvia</taxon>
        <taxon>Salvia subgen. Rosmarinus</taxon>
    </lineage>
</organism>
<proteinExistence type="evidence at transcript level"/>
<dbReference type="GO" id="GO:0009507">
    <property type="term" value="C:chloroplast"/>
    <property type="evidence" value="ECO:0007669"/>
    <property type="project" value="UniProtKB-SubCell"/>
</dbReference>
<dbReference type="CDD" id="cd00684">
    <property type="entry name" value="Terpene_cyclase_plant_C1"/>
    <property type="match status" value="1"/>
</dbReference>
<name>A0SNS9_ROSOF</name>
<feature type="domain" description="Terpene synthase N-terminal" evidence="9">
    <location>
        <begin position="67"/>
        <end position="241"/>
    </location>
</feature>
<evidence type="ECO:0000259" key="9">
    <source>
        <dbReference type="Pfam" id="PF01397"/>
    </source>
</evidence>
<keyword evidence="5" id="KW-0479">Metal-binding</keyword>
<dbReference type="EMBL" id="DQ839411">
    <property type="protein sequence ID" value="ABI20515.1"/>
    <property type="molecule type" value="mRNA"/>
</dbReference>
<comment type="subcellular location">
    <subcellularLocation>
        <location evidence="2">Plastid</location>
        <location evidence="2">Chloroplast</location>
    </subcellularLocation>
</comment>
<reference evidence="11" key="1">
    <citation type="submission" date="2006-07" db="EMBL/GenBank/DDBJ databases">
        <title>Cloning and functional expression of cinenol synthase from Rosmarinus officinalis.</title>
        <authorList>
            <person name="Tan S."/>
            <person name="Lin Z."/>
        </authorList>
    </citation>
    <scope>NUCLEOTIDE SEQUENCE</scope>
</reference>
<dbReference type="PANTHER" id="PTHR31225">
    <property type="entry name" value="OS04G0344100 PROTEIN-RELATED"/>
    <property type="match status" value="1"/>
</dbReference>
<dbReference type="InterPro" id="IPR008930">
    <property type="entry name" value="Terpenoid_cyclase/PrenylTrfase"/>
</dbReference>
<evidence type="ECO:0000256" key="6">
    <source>
        <dbReference type="ARBA" id="ARBA00022842"/>
    </source>
</evidence>
<sequence length="593" mass="69243">MSSIIAQVAIPTQTNFLRNNLFHGFSKLRRFSATATTHRGLRARCSLQAANEIQTGRRTGGYQPTLWDFNSIQSFNSKYKEDVHLERAAALIEQVKMLLQEQVDDVRCLELIDDLRRMGISSHFDHEIAQIFNSKYFNNNETGERDLYSTALRFRLLREHGFSVSQEVFDYFKNDNVTDFNPSFAHETKGLLQLYEASFLSAQGEETLEIAREFARKFLEKRVVDHEIDDINLLTSVERALEFPTHWRVQMPNARSFIDAYKRRPDMNPVVLELAKLDINIVQAQFQQELKEASRWWNSTCLVQQLPFVRDRIVECYYWTTGVLERRQHGNERIMLTKIFALVTTIDDVFDIYGTVEELQQFTAAIQRWDIESMNQLPPYMQICYLAVFNFVNETAYDTLKEKGFNSVPFLRKAWVDLVESYLIEADWYYNGHKPSLEEYIENAWISIGGIPILSHLFFQLTDSIEEEAVESMHKYHDIVRASCTILRLPDDLGTSLDEVERGDVPKSVQCYMNEKNASEEEAREHVRSLIEQTWKTMNKEMMMSPFSKYFVEAAANLGRMAQCIYQHERDGFGMQHSLVNKMLRGLLFDSYE</sequence>
<evidence type="ECO:0000256" key="4">
    <source>
        <dbReference type="ARBA" id="ARBA00022640"/>
    </source>
</evidence>
<feature type="domain" description="Terpene synthase metal-binding" evidence="10">
    <location>
        <begin position="302"/>
        <end position="537"/>
    </location>
</feature>
<dbReference type="FunFam" id="1.50.10.130:FF:000001">
    <property type="entry name" value="Isoprene synthase, chloroplastic"/>
    <property type="match status" value="1"/>
</dbReference>
<dbReference type="InterPro" id="IPR044814">
    <property type="entry name" value="Terpene_cyclase_plant_C1"/>
</dbReference>
<evidence type="ECO:0000256" key="2">
    <source>
        <dbReference type="ARBA" id="ARBA00004229"/>
    </source>
</evidence>
<dbReference type="SMR" id="A0SNS9"/>
<dbReference type="AlphaFoldDB" id="A0SNS9"/>
<accession>A0SNS9</accession>
<dbReference type="FunFam" id="1.10.600.10:FF:000007">
    <property type="entry name" value="Isoprene synthase, chloroplastic"/>
    <property type="match status" value="1"/>
</dbReference>
<keyword evidence="6" id="KW-0460">Magnesium</keyword>
<dbReference type="Gene3D" id="1.50.10.130">
    <property type="entry name" value="Terpene synthase, N-terminal domain"/>
    <property type="match status" value="1"/>
</dbReference>
<dbReference type="SUPFAM" id="SSF48239">
    <property type="entry name" value="Terpenoid cyclases/Protein prenyltransferases"/>
    <property type="match status" value="1"/>
</dbReference>
<evidence type="ECO:0000256" key="5">
    <source>
        <dbReference type="ARBA" id="ARBA00022723"/>
    </source>
</evidence>
<dbReference type="SFLD" id="SFLDS00005">
    <property type="entry name" value="Isoprenoid_Synthase_Type_I"/>
    <property type="match status" value="1"/>
</dbReference>
<keyword evidence="4" id="KW-0934">Plastid</keyword>
<dbReference type="SFLD" id="SFLDG01604">
    <property type="entry name" value="Terpene_Cyclase_Like_1_C_Termi"/>
    <property type="match status" value="1"/>
</dbReference>
<comment type="cofactor">
    <cofactor evidence="1">
        <name>Mg(2+)</name>
        <dbReference type="ChEBI" id="CHEBI:18420"/>
    </cofactor>
</comment>
<evidence type="ECO:0000256" key="7">
    <source>
        <dbReference type="ARBA" id="ARBA00022946"/>
    </source>
</evidence>
<dbReference type="InterPro" id="IPR036965">
    <property type="entry name" value="Terpene_synth_N_sf"/>
</dbReference>
<dbReference type="InterPro" id="IPR050148">
    <property type="entry name" value="Terpene_synthase-like"/>
</dbReference>
<dbReference type="GO" id="GO:0016102">
    <property type="term" value="P:diterpenoid biosynthetic process"/>
    <property type="evidence" value="ECO:0007669"/>
    <property type="project" value="InterPro"/>
</dbReference>
<dbReference type="InterPro" id="IPR034741">
    <property type="entry name" value="Terpene_cyclase-like_1_C"/>
</dbReference>
<dbReference type="InterPro" id="IPR008949">
    <property type="entry name" value="Isoprenoid_synthase_dom_sf"/>
</dbReference>
<dbReference type="Pfam" id="PF03936">
    <property type="entry name" value="Terpene_synth_C"/>
    <property type="match status" value="1"/>
</dbReference>
<keyword evidence="3" id="KW-0150">Chloroplast</keyword>
<keyword evidence="8" id="KW-0456">Lyase</keyword>
<evidence type="ECO:0000259" key="10">
    <source>
        <dbReference type="Pfam" id="PF03936"/>
    </source>
</evidence>
<dbReference type="Gene3D" id="1.10.600.10">
    <property type="entry name" value="Farnesyl Diphosphate Synthase"/>
    <property type="match status" value="1"/>
</dbReference>